<dbReference type="PROSITE" id="PS51257">
    <property type="entry name" value="PROKAR_LIPOPROTEIN"/>
    <property type="match status" value="1"/>
</dbReference>
<protein>
    <submittedName>
        <fullName evidence="3">TAT (Twin-arginine translocation) pathway signal sequence</fullName>
    </submittedName>
</protein>
<dbReference type="EMBL" id="QQST01000004">
    <property type="protein sequence ID" value="RDI69653.1"/>
    <property type="molecule type" value="Genomic_DNA"/>
</dbReference>
<keyword evidence="5" id="KW-1185">Reference proteome</keyword>
<reference evidence="4" key="2">
    <citation type="submission" date="2016-10" db="EMBL/GenBank/DDBJ databases">
        <authorList>
            <person name="Varghese N."/>
            <person name="Submissions S."/>
        </authorList>
    </citation>
    <scope>NUCLEOTIDE SEQUENCE [LARGE SCALE GENOMIC DNA]</scope>
    <source>
        <strain evidence="4">CGMCC 1.12397</strain>
    </source>
</reference>
<feature type="region of interest" description="Disordered" evidence="1">
    <location>
        <begin position="20"/>
        <end position="58"/>
    </location>
</feature>
<dbReference type="Gene3D" id="2.160.20.10">
    <property type="entry name" value="Single-stranded right-handed beta-helix, Pectin lyase-like"/>
    <property type="match status" value="1"/>
</dbReference>
<reference evidence="3" key="1">
    <citation type="submission" date="2016-10" db="EMBL/GenBank/DDBJ databases">
        <authorList>
            <person name="de Groot N.N."/>
        </authorList>
    </citation>
    <scope>NUCLEOTIDE SEQUENCE [LARGE SCALE GENOMIC DNA]</scope>
    <source>
        <strain evidence="3">CGMCC 1.12397</strain>
    </source>
</reference>
<evidence type="ECO:0000313" key="5">
    <source>
        <dbReference type="Proteomes" id="UP000255421"/>
    </source>
</evidence>
<proteinExistence type="predicted"/>
<feature type="compositionally biased region" description="Low complexity" evidence="1">
    <location>
        <begin position="29"/>
        <end position="42"/>
    </location>
</feature>
<dbReference type="Proteomes" id="UP000255421">
    <property type="component" value="Unassembled WGS sequence"/>
</dbReference>
<dbReference type="SUPFAM" id="SSF51126">
    <property type="entry name" value="Pectin lyase-like"/>
    <property type="match status" value="1"/>
</dbReference>
<dbReference type="Proteomes" id="UP000199289">
    <property type="component" value="Unassembled WGS sequence"/>
</dbReference>
<dbReference type="InterPro" id="IPR006626">
    <property type="entry name" value="PbH1"/>
</dbReference>
<dbReference type="InterPro" id="IPR012334">
    <property type="entry name" value="Pectin_lyas_fold"/>
</dbReference>
<evidence type="ECO:0000313" key="3">
    <source>
        <dbReference type="EMBL" id="SDR14414.1"/>
    </source>
</evidence>
<accession>A0A1H1GMG2</accession>
<dbReference type="EMBL" id="FNKQ01000006">
    <property type="protein sequence ID" value="SDR14414.1"/>
    <property type="molecule type" value="Genomic_DNA"/>
</dbReference>
<reference evidence="2 5" key="3">
    <citation type="submission" date="2018-07" db="EMBL/GenBank/DDBJ databases">
        <title>Genome sequence of extremly halophilic archaeon Halopelagius longus strain BC12-B1.</title>
        <authorList>
            <person name="Zhang X."/>
        </authorList>
    </citation>
    <scope>NUCLEOTIDE SEQUENCE [LARGE SCALE GENOMIC DNA]</scope>
    <source>
        <strain evidence="2 5">BC12-B1</strain>
    </source>
</reference>
<sequence>MNRRRYLKLLGATAAAGALAGCGGEDTTESPPTGTSTPSSESARTPSGESETESKPYGFDFDTVLNAVDDLGMDPTGEQPIDDAFVGFLGRKSTLLEFPPGRYRFENSHEVERANTLGVRGIGEDRGKVTFWTPAKDGREFINVRNGGNGFLLADVTFDHGNGPGSIGNILRLDDNLRVQNVEHVGFNPTRQNGAVDNLSPQILSKNGTAIVDTFVRTGPTNIVSHGHLNGTANAGCIWLGEDHVGRLVIRNSLFKNTGTNTIYCSRAPGGVEVRNSEFVNNNQASIRIGGRGSFVKNCTFKVDTENAARKNKGKLINPNGIVWETGNLGLKGGYIENCTFVFESAPKGRILSGIWADGSAGAFEVRSCRFVINVPNARAIRVDDPKDPRLGTTAAKPWGVKLTNIVVEGEVATSTTPLIEIKGRPNSILSDCCLSVPDQEGIVRLVGSPGSSFKNINVSGSGNWLKAKTNKLVTENVTRENVCASLTESVGAN</sequence>
<evidence type="ECO:0000313" key="2">
    <source>
        <dbReference type="EMBL" id="RDI69653.1"/>
    </source>
</evidence>
<dbReference type="InterPro" id="IPR011050">
    <property type="entry name" value="Pectin_lyase_fold/virulence"/>
</dbReference>
<dbReference type="OrthoDB" id="202667at2157"/>
<dbReference type="RefSeq" id="WP_092539246.1">
    <property type="nucleotide sequence ID" value="NZ_FNKQ01000006.1"/>
</dbReference>
<organism evidence="3 4">
    <name type="scientific">Halopelagius longus</name>
    <dbReference type="NCBI Taxonomy" id="1236180"/>
    <lineage>
        <taxon>Archaea</taxon>
        <taxon>Methanobacteriati</taxon>
        <taxon>Methanobacteriota</taxon>
        <taxon>Stenosarchaea group</taxon>
        <taxon>Halobacteria</taxon>
        <taxon>Halobacteriales</taxon>
        <taxon>Haloferacaceae</taxon>
    </lineage>
</organism>
<evidence type="ECO:0000313" key="4">
    <source>
        <dbReference type="Proteomes" id="UP000199289"/>
    </source>
</evidence>
<gene>
    <name evidence="2" type="ORF">DWB78_17940</name>
    <name evidence="3" type="ORF">SAMN05216278_3770</name>
</gene>
<evidence type="ECO:0000256" key="1">
    <source>
        <dbReference type="SAM" id="MobiDB-lite"/>
    </source>
</evidence>
<dbReference type="AlphaFoldDB" id="A0A1H1GMG2"/>
<dbReference type="SMART" id="SM00710">
    <property type="entry name" value="PbH1"/>
    <property type="match status" value="4"/>
</dbReference>
<name>A0A1H1GMG2_9EURY</name>